<organism evidence="1 2">
    <name type="scientific">Tenacibaculum finnmarkense genomovar finnmarkense</name>
    <dbReference type="NCBI Taxonomy" id="1458503"/>
    <lineage>
        <taxon>Bacteria</taxon>
        <taxon>Pseudomonadati</taxon>
        <taxon>Bacteroidota</taxon>
        <taxon>Flavobacteriia</taxon>
        <taxon>Flavobacteriales</taxon>
        <taxon>Flavobacteriaceae</taxon>
        <taxon>Tenacibaculum</taxon>
        <taxon>Tenacibaculum finnmarkense</taxon>
    </lineage>
</organism>
<dbReference type="Pfam" id="PF18928">
    <property type="entry name" value="DUF5677"/>
    <property type="match status" value="1"/>
</dbReference>
<reference evidence="1 2" key="1">
    <citation type="journal article" date="2020" name="Int. J. Syst. Evol. Microbiol.">
        <title>Tenacibaculum piscium sp. nov., isolated from skin ulcers of sea-farmed fish, and description of Tenacibaculum finnmarkense sp. nov. with subdivision into genomovars finnmarkense and ulcerans.</title>
        <authorList>
            <person name="Olsen A.B."/>
            <person name="Spilsberg B."/>
            <person name="Nilsen H.K."/>
            <person name="Lagesen K."/>
            <person name="Gulla S."/>
            <person name="Avendano-Herrera R."/>
            <person name="Irgang R."/>
            <person name="Duchaud E."/>
            <person name="Colquhoun D.J."/>
        </authorList>
    </citation>
    <scope>NUCLEOTIDE SEQUENCE [LARGE SCALE GENOMIC DNA]</scope>
    <source>
        <strain evidence="1 2">TNO037</strain>
    </source>
</reference>
<keyword evidence="2" id="KW-1185">Reference proteome</keyword>
<sequence>MYESFIITKYLIKNGTESQENFRLVSYRARYQNFKKLMEFDNKEHPIIKRQLIKLETKLNVDGFTMDDLESENNKPYNKKWKLDGKSFRAINSEVDNDDLYSFIYGVGSDAVHGNWQEIIDFHLTRKENGYFGFLNYEKCDCRVIVPMNSIVIESLLEFMNWNKCLTKEIENGLTKMNKFSNSFYTIWEEKFGETLK</sequence>
<protein>
    <submittedName>
        <fullName evidence="1">Uncharacterized protein</fullName>
    </submittedName>
</protein>
<dbReference type="EMBL" id="WXXV01000056">
    <property type="protein sequence ID" value="MBE7696302.1"/>
    <property type="molecule type" value="Genomic_DNA"/>
</dbReference>
<dbReference type="Proteomes" id="UP000806077">
    <property type="component" value="Unassembled WGS sequence"/>
</dbReference>
<proteinExistence type="predicted"/>
<name>A0AAP1RHW5_9FLAO</name>
<gene>
    <name evidence="1" type="ORF">F7645_12850</name>
</gene>
<evidence type="ECO:0000313" key="1">
    <source>
        <dbReference type="EMBL" id="MBE7696302.1"/>
    </source>
</evidence>
<comment type="caution">
    <text evidence="1">The sequence shown here is derived from an EMBL/GenBank/DDBJ whole genome shotgun (WGS) entry which is preliminary data.</text>
</comment>
<evidence type="ECO:0000313" key="2">
    <source>
        <dbReference type="Proteomes" id="UP000806077"/>
    </source>
</evidence>
<dbReference type="InterPro" id="IPR043733">
    <property type="entry name" value="DUF5677"/>
</dbReference>
<dbReference type="AlphaFoldDB" id="A0AAP1RHW5"/>
<accession>A0AAP1RHW5</accession>